<dbReference type="PROSITE" id="PS51084">
    <property type="entry name" value="HIT_2"/>
    <property type="match status" value="1"/>
</dbReference>
<comment type="caution">
    <text evidence="3">The sequence shown here is derived from an EMBL/GenBank/DDBJ whole genome shotgun (WGS) entry which is preliminary data.</text>
</comment>
<dbReference type="AlphaFoldDB" id="K2JK59"/>
<evidence type="ECO:0000313" key="3">
    <source>
        <dbReference type="EMBL" id="EKE83846.1"/>
    </source>
</evidence>
<dbReference type="eggNOG" id="COG0537">
    <property type="taxonomic scope" value="Bacteria"/>
</dbReference>
<dbReference type="STRING" id="740709.A10D4_06861"/>
<proteinExistence type="predicted"/>
<dbReference type="InterPro" id="IPR026026">
    <property type="entry name" value="HIT_Hint"/>
</dbReference>
<dbReference type="Proteomes" id="UP000014115">
    <property type="component" value="Unassembled WGS sequence"/>
</dbReference>
<dbReference type="SUPFAM" id="SSF54197">
    <property type="entry name" value="HIT-like"/>
    <property type="match status" value="1"/>
</dbReference>
<keyword evidence="4" id="KW-1185">Reference proteome</keyword>
<name>K2JK59_9GAMM</name>
<dbReference type="InterPro" id="IPR011146">
    <property type="entry name" value="HIT-like"/>
</dbReference>
<evidence type="ECO:0000256" key="1">
    <source>
        <dbReference type="PROSITE-ProRule" id="PRU00464"/>
    </source>
</evidence>
<evidence type="ECO:0000313" key="4">
    <source>
        <dbReference type="Proteomes" id="UP000014115"/>
    </source>
</evidence>
<dbReference type="RefSeq" id="WP_008488552.1">
    <property type="nucleotide sequence ID" value="NZ_AMRG01000007.1"/>
</dbReference>
<dbReference type="PATRIC" id="fig|740709.3.peg.1396"/>
<evidence type="ECO:0000259" key="2">
    <source>
        <dbReference type="PROSITE" id="PS51084"/>
    </source>
</evidence>
<dbReference type="InterPro" id="IPR036265">
    <property type="entry name" value="HIT-like_sf"/>
</dbReference>
<dbReference type="Pfam" id="PF01230">
    <property type="entry name" value="HIT"/>
    <property type="match status" value="1"/>
</dbReference>
<organism evidence="3 4">
    <name type="scientific">Idiomarina xiamenensis 10-D-4</name>
    <dbReference type="NCBI Taxonomy" id="740709"/>
    <lineage>
        <taxon>Bacteria</taxon>
        <taxon>Pseudomonadati</taxon>
        <taxon>Pseudomonadota</taxon>
        <taxon>Gammaproteobacteria</taxon>
        <taxon>Alteromonadales</taxon>
        <taxon>Idiomarinaceae</taxon>
        <taxon>Idiomarina</taxon>
    </lineage>
</organism>
<gene>
    <name evidence="3" type="ORF">A10D4_06861</name>
</gene>
<dbReference type="GO" id="GO:0003824">
    <property type="term" value="F:catalytic activity"/>
    <property type="evidence" value="ECO:0007669"/>
    <property type="project" value="InterPro"/>
</dbReference>
<feature type="domain" description="HIT" evidence="2">
    <location>
        <begin position="39"/>
        <end position="117"/>
    </location>
</feature>
<dbReference type="Gene3D" id="3.30.428.10">
    <property type="entry name" value="HIT-like"/>
    <property type="match status" value="1"/>
</dbReference>
<dbReference type="PIRSF" id="PIRSF000714">
    <property type="entry name" value="HIT"/>
    <property type="match status" value="1"/>
</dbReference>
<dbReference type="OrthoDB" id="9799145at2"/>
<accession>K2JK59</accession>
<protein>
    <submittedName>
        <fullName evidence="3">Histidine triad (HIT) protein</fullName>
    </submittedName>
</protein>
<dbReference type="EMBL" id="AMRG01000007">
    <property type="protein sequence ID" value="EKE83846.1"/>
    <property type="molecule type" value="Genomic_DNA"/>
</dbReference>
<reference evidence="3 4" key="1">
    <citation type="journal article" date="2012" name="J. Bacteriol.">
        <title>Genome Sequence of Idiomarina xiamenensis Type Strain 10-D-4.</title>
        <authorList>
            <person name="Lai Q."/>
            <person name="Wang L."/>
            <person name="Wang W."/>
            <person name="Shao Z."/>
        </authorList>
    </citation>
    <scope>NUCLEOTIDE SEQUENCE [LARGE SCALE GENOMIC DNA]</scope>
    <source>
        <strain evidence="3 4">10-D-4</strain>
    </source>
</reference>
<comment type="caution">
    <text evidence="1">Lacks conserved residue(s) required for the propagation of feature annotation.</text>
</comment>
<sequence>MQHPDQFELDDRLANDSWYLVDWRLCQLRLMNDQRYPWLLLIPRLQGCEEISTLTDAQQQQLWREVNDASKCLQQHQRLLLGESAVSPAKVNIAALGNMVRQLHLHVVLRHPGDPAWPGPVWGHSAAQPYLQPEQQVAAWQQRLAAAVG</sequence>